<accession>A0A2P2NQH8</accession>
<dbReference type="EMBL" id="GGEC01064274">
    <property type="protein sequence ID" value="MBX44758.1"/>
    <property type="molecule type" value="Transcribed_RNA"/>
</dbReference>
<evidence type="ECO:0000313" key="1">
    <source>
        <dbReference type="EMBL" id="MBX44758.1"/>
    </source>
</evidence>
<proteinExistence type="predicted"/>
<reference evidence="1" key="1">
    <citation type="submission" date="2018-02" db="EMBL/GenBank/DDBJ databases">
        <title>Rhizophora mucronata_Transcriptome.</title>
        <authorList>
            <person name="Meera S.P."/>
            <person name="Sreeshan A."/>
            <person name="Augustine A."/>
        </authorList>
    </citation>
    <scope>NUCLEOTIDE SEQUENCE</scope>
    <source>
        <tissue evidence="1">Leaf</tissue>
    </source>
</reference>
<organism evidence="1">
    <name type="scientific">Rhizophora mucronata</name>
    <name type="common">Asiatic mangrove</name>
    <dbReference type="NCBI Taxonomy" id="61149"/>
    <lineage>
        <taxon>Eukaryota</taxon>
        <taxon>Viridiplantae</taxon>
        <taxon>Streptophyta</taxon>
        <taxon>Embryophyta</taxon>
        <taxon>Tracheophyta</taxon>
        <taxon>Spermatophyta</taxon>
        <taxon>Magnoliopsida</taxon>
        <taxon>eudicotyledons</taxon>
        <taxon>Gunneridae</taxon>
        <taxon>Pentapetalae</taxon>
        <taxon>rosids</taxon>
        <taxon>fabids</taxon>
        <taxon>Malpighiales</taxon>
        <taxon>Rhizophoraceae</taxon>
        <taxon>Rhizophora</taxon>
    </lineage>
</organism>
<dbReference type="AlphaFoldDB" id="A0A2P2NQH8"/>
<protein>
    <submittedName>
        <fullName evidence="1">Uncharacterized protein</fullName>
    </submittedName>
</protein>
<name>A0A2P2NQH8_RHIMU</name>
<sequence length="52" mass="5987">MLGIVWHHSEDSNCKDCLSPEVLSTAQYLPILTRSPPREMQHHKETLSVSRK</sequence>